<dbReference type="InterPro" id="IPR037523">
    <property type="entry name" value="VOC_core"/>
</dbReference>
<dbReference type="AlphaFoldDB" id="A0A6M1TL06"/>
<dbReference type="InterPro" id="IPR029068">
    <property type="entry name" value="Glyas_Bleomycin-R_OHBP_Dase"/>
</dbReference>
<dbReference type="CDD" id="cd06587">
    <property type="entry name" value="VOC"/>
    <property type="match status" value="1"/>
</dbReference>
<dbReference type="PANTHER" id="PTHR36503:SF1">
    <property type="entry name" value="BLR2520 PROTEIN"/>
    <property type="match status" value="1"/>
</dbReference>
<dbReference type="PROSITE" id="PS51819">
    <property type="entry name" value="VOC"/>
    <property type="match status" value="1"/>
</dbReference>
<dbReference type="InterPro" id="IPR004360">
    <property type="entry name" value="Glyas_Fos-R_dOase_dom"/>
</dbReference>
<sequence length="123" mass="13430">MNLGAFSISLAVRDLAASRAFYAALGFHPVAGADAENWLILRNGQHVIGLFQGMFEGNILTFNPGWDQESRETDPFTDIRDLQAALRAQGLQMEAEVPPDSTGPANLLLRDPDGNAILIDQHR</sequence>
<proteinExistence type="predicted"/>
<comment type="caution">
    <text evidence="2">The sequence shown here is derived from an EMBL/GenBank/DDBJ whole genome shotgun (WGS) entry which is preliminary data.</text>
</comment>
<evidence type="ECO:0000313" key="2">
    <source>
        <dbReference type="EMBL" id="NGQ90609.1"/>
    </source>
</evidence>
<dbReference type="SUPFAM" id="SSF54593">
    <property type="entry name" value="Glyoxalase/Bleomycin resistance protein/Dihydroxybiphenyl dioxygenase"/>
    <property type="match status" value="1"/>
</dbReference>
<evidence type="ECO:0000259" key="1">
    <source>
        <dbReference type="PROSITE" id="PS51819"/>
    </source>
</evidence>
<dbReference type="PANTHER" id="PTHR36503">
    <property type="entry name" value="BLR2520 PROTEIN"/>
    <property type="match status" value="1"/>
</dbReference>
<keyword evidence="3" id="KW-1185">Reference proteome</keyword>
<name>A0A6M1TL06_9RHOB</name>
<gene>
    <name evidence="2" type="ORF">G5V65_06840</name>
</gene>
<dbReference type="Proteomes" id="UP000474758">
    <property type="component" value="Unassembled WGS sequence"/>
</dbReference>
<organism evidence="2 3">
    <name type="scientific">Paragemmobacter kunshanensis</name>
    <dbReference type="NCBI Taxonomy" id="2583234"/>
    <lineage>
        <taxon>Bacteria</taxon>
        <taxon>Pseudomonadati</taxon>
        <taxon>Pseudomonadota</taxon>
        <taxon>Alphaproteobacteria</taxon>
        <taxon>Rhodobacterales</taxon>
        <taxon>Paracoccaceae</taxon>
        <taxon>Paragemmobacter</taxon>
    </lineage>
</organism>
<dbReference type="EMBL" id="JAALFE010000005">
    <property type="protein sequence ID" value="NGQ90609.1"/>
    <property type="molecule type" value="Genomic_DNA"/>
</dbReference>
<protein>
    <submittedName>
        <fullName evidence="2">VOC family protein</fullName>
    </submittedName>
</protein>
<reference evidence="2 3" key="1">
    <citation type="submission" date="2020-02" db="EMBL/GenBank/DDBJ databases">
        <title>Rhodobacter translucens sp. nov., a novel bacterium isolated from activated sludge.</title>
        <authorList>
            <person name="Liu J."/>
        </authorList>
    </citation>
    <scope>NUCLEOTIDE SEQUENCE [LARGE SCALE GENOMIC DNA]</scope>
    <source>
        <strain evidence="2 3">HX-7-19</strain>
    </source>
</reference>
<dbReference type="RefSeq" id="WP_165048279.1">
    <property type="nucleotide sequence ID" value="NZ_JAALFE010000005.1"/>
</dbReference>
<feature type="domain" description="VOC" evidence="1">
    <location>
        <begin position="4"/>
        <end position="122"/>
    </location>
</feature>
<dbReference type="Gene3D" id="3.10.180.10">
    <property type="entry name" value="2,3-Dihydroxybiphenyl 1,2-Dioxygenase, domain 1"/>
    <property type="match status" value="1"/>
</dbReference>
<accession>A0A6M1TL06</accession>
<dbReference type="Pfam" id="PF00903">
    <property type="entry name" value="Glyoxalase"/>
    <property type="match status" value="1"/>
</dbReference>
<evidence type="ECO:0000313" key="3">
    <source>
        <dbReference type="Proteomes" id="UP000474758"/>
    </source>
</evidence>